<organism evidence="4 5">
    <name type="scientific">Blumeria graminis f. sp. tritici</name>
    <dbReference type="NCBI Taxonomy" id="62690"/>
    <lineage>
        <taxon>Eukaryota</taxon>
        <taxon>Fungi</taxon>
        <taxon>Dikarya</taxon>
        <taxon>Ascomycota</taxon>
        <taxon>Pezizomycotina</taxon>
        <taxon>Leotiomycetes</taxon>
        <taxon>Erysiphales</taxon>
        <taxon>Erysiphaceae</taxon>
        <taxon>Blumeria</taxon>
    </lineage>
</organism>
<keyword evidence="5" id="KW-1185">Reference proteome</keyword>
<dbReference type="GO" id="GO:0016787">
    <property type="term" value="F:hydrolase activity"/>
    <property type="evidence" value="ECO:0007669"/>
    <property type="project" value="UniProtKB-KW"/>
</dbReference>
<name>A0A9X9L8L4_BLUGR</name>
<dbReference type="InterPro" id="IPR016191">
    <property type="entry name" value="Ribonuclease/ribotoxin"/>
</dbReference>
<evidence type="ECO:0000256" key="3">
    <source>
        <dbReference type="SAM" id="SignalP"/>
    </source>
</evidence>
<feature type="signal peptide" evidence="3">
    <location>
        <begin position="1"/>
        <end position="28"/>
    </location>
</feature>
<keyword evidence="1" id="KW-0540">Nuclease</keyword>
<evidence type="ECO:0000313" key="5">
    <source>
        <dbReference type="Proteomes" id="UP000324639"/>
    </source>
</evidence>
<evidence type="ECO:0000313" key="4">
    <source>
        <dbReference type="EMBL" id="VCU39259.1"/>
    </source>
</evidence>
<sequence length="418" mass="47384">MKGNKMFDGIGVLFSIFWCLHSGPVIHAFPSGSNPQEVLNDFICAGSYFSAKILEENIKTACKEFPNASPSSRYPARLEDTGIFGSISDSLITGLLRYKNNQYAKGHTGNSRVVIDMDCRFFGVVIYKNNKHPKPCLELSYPTGNSDTGTDSNFFEGYNCTGAVFSDDYIKRSITIASEKKKRRTEDYPREYILKNRRSVLAWPIFASQNIYKPGSFFYGASRFFLLLTETGQLVGIRELRGHDELECQPIKLGLVPHTTRLKSLPIPETVDQENAVRYNCDGQIFKGYYILKNLQMATDAHKHYRLTKIRRFNYPSQIMISKNECPSGRWQWPLRNHTGAKKAAASVSSNVLVFNRDFDFLGVYYVKHRKHIKCAKYFVQRRPDKASVTSFPDLNVSASSCLDCKDESGCSCPEANE</sequence>
<evidence type="ECO:0000256" key="2">
    <source>
        <dbReference type="ARBA" id="ARBA00022801"/>
    </source>
</evidence>
<protein>
    <submittedName>
        <fullName evidence="4">BgtE-20099</fullName>
    </submittedName>
</protein>
<dbReference type="GO" id="GO:0004540">
    <property type="term" value="F:RNA nuclease activity"/>
    <property type="evidence" value="ECO:0007669"/>
    <property type="project" value="InterPro"/>
</dbReference>
<keyword evidence="2" id="KW-0378">Hydrolase</keyword>
<gene>
    <name evidence="4" type="ORF">BGT96224V316_LOCUS504</name>
</gene>
<dbReference type="Gene3D" id="3.10.450.30">
    <property type="entry name" value="Microbial ribonucleases"/>
    <property type="match status" value="1"/>
</dbReference>
<dbReference type="EMBL" id="LR026984">
    <property type="protein sequence ID" value="VCU39259.1"/>
    <property type="molecule type" value="Genomic_DNA"/>
</dbReference>
<dbReference type="Proteomes" id="UP000324639">
    <property type="component" value="Chromosome Bgt_-01"/>
</dbReference>
<reference evidence="4 5" key="1">
    <citation type="submission" date="2018-08" db="EMBL/GenBank/DDBJ databases">
        <authorList>
            <person name="Muller C M."/>
        </authorList>
    </citation>
    <scope>NUCLEOTIDE SEQUENCE [LARGE SCALE GENOMIC DNA]</scope>
</reference>
<proteinExistence type="predicted"/>
<accession>A0A9X9L8L4</accession>
<dbReference type="AlphaFoldDB" id="A0A9X9L8L4"/>
<keyword evidence="3" id="KW-0732">Signal</keyword>
<feature type="chain" id="PRO_5040902284" evidence="3">
    <location>
        <begin position="29"/>
        <end position="418"/>
    </location>
</feature>
<evidence type="ECO:0000256" key="1">
    <source>
        <dbReference type="ARBA" id="ARBA00022722"/>
    </source>
</evidence>
<dbReference type="SUPFAM" id="SSF53933">
    <property type="entry name" value="Microbial ribonucleases"/>
    <property type="match status" value="1"/>
</dbReference>
<dbReference type="GO" id="GO:0003723">
    <property type="term" value="F:RNA binding"/>
    <property type="evidence" value="ECO:0007669"/>
    <property type="project" value="InterPro"/>
</dbReference>